<name>A0A0E9RJR4_ANGAN</name>
<sequence length="31" mass="3607">MSFRTSVKLHSTVPITAYFNFICILFKNNTL</sequence>
<accession>A0A0E9RJR4</accession>
<dbReference type="EMBL" id="GBXM01079994">
    <property type="protein sequence ID" value="JAH28583.1"/>
    <property type="molecule type" value="Transcribed_RNA"/>
</dbReference>
<protein>
    <submittedName>
        <fullName evidence="1">Uncharacterized protein</fullName>
    </submittedName>
</protein>
<reference evidence="1" key="2">
    <citation type="journal article" date="2015" name="Fish Shellfish Immunol.">
        <title>Early steps in the European eel (Anguilla anguilla)-Vibrio vulnificus interaction in the gills: Role of the RtxA13 toxin.</title>
        <authorList>
            <person name="Callol A."/>
            <person name="Pajuelo D."/>
            <person name="Ebbesson L."/>
            <person name="Teles M."/>
            <person name="MacKenzie S."/>
            <person name="Amaro C."/>
        </authorList>
    </citation>
    <scope>NUCLEOTIDE SEQUENCE</scope>
</reference>
<reference evidence="1" key="1">
    <citation type="submission" date="2014-11" db="EMBL/GenBank/DDBJ databases">
        <authorList>
            <person name="Amaro Gonzalez C."/>
        </authorList>
    </citation>
    <scope>NUCLEOTIDE SEQUENCE</scope>
</reference>
<dbReference type="EMBL" id="GBXM01071676">
    <property type="protein sequence ID" value="JAH36901.1"/>
    <property type="molecule type" value="Transcribed_RNA"/>
</dbReference>
<dbReference type="AlphaFoldDB" id="A0A0E9RJR4"/>
<evidence type="ECO:0000313" key="1">
    <source>
        <dbReference type="EMBL" id="JAH28583.1"/>
    </source>
</evidence>
<proteinExistence type="predicted"/>
<organism evidence="1">
    <name type="scientific">Anguilla anguilla</name>
    <name type="common">European freshwater eel</name>
    <name type="synonym">Muraena anguilla</name>
    <dbReference type="NCBI Taxonomy" id="7936"/>
    <lineage>
        <taxon>Eukaryota</taxon>
        <taxon>Metazoa</taxon>
        <taxon>Chordata</taxon>
        <taxon>Craniata</taxon>
        <taxon>Vertebrata</taxon>
        <taxon>Euteleostomi</taxon>
        <taxon>Actinopterygii</taxon>
        <taxon>Neopterygii</taxon>
        <taxon>Teleostei</taxon>
        <taxon>Anguilliformes</taxon>
        <taxon>Anguillidae</taxon>
        <taxon>Anguilla</taxon>
    </lineage>
</organism>